<dbReference type="GeneID" id="37289089"/>
<evidence type="ECO:0000313" key="8">
    <source>
        <dbReference type="Proteomes" id="UP000252985"/>
    </source>
</evidence>
<protein>
    <submittedName>
        <fullName evidence="7">DEAD/DEAH box helicase</fullName>
    </submittedName>
</protein>
<dbReference type="SUPFAM" id="SSF52540">
    <property type="entry name" value="P-loop containing nucleoside triphosphate hydrolases"/>
    <property type="match status" value="1"/>
</dbReference>
<evidence type="ECO:0000256" key="4">
    <source>
        <dbReference type="ARBA" id="ARBA00022840"/>
    </source>
</evidence>
<keyword evidence="4" id="KW-0067">ATP-binding</keyword>
<dbReference type="Pfam" id="PF00270">
    <property type="entry name" value="DEAD"/>
    <property type="match status" value="1"/>
</dbReference>
<keyword evidence="1" id="KW-0547">Nucleotide-binding</keyword>
<dbReference type="PROSITE" id="PS51192">
    <property type="entry name" value="HELICASE_ATP_BIND_1"/>
    <property type="match status" value="1"/>
</dbReference>
<dbReference type="SMART" id="SM00487">
    <property type="entry name" value="DEXDc"/>
    <property type="match status" value="1"/>
</dbReference>
<dbReference type="GO" id="GO:0004386">
    <property type="term" value="F:helicase activity"/>
    <property type="evidence" value="ECO:0007669"/>
    <property type="project" value="UniProtKB-KW"/>
</dbReference>
<organism evidence="7 8">
    <name type="scientific">Haloplanus rubicundus</name>
    <dbReference type="NCBI Taxonomy" id="1547898"/>
    <lineage>
        <taxon>Archaea</taxon>
        <taxon>Methanobacteriati</taxon>
        <taxon>Methanobacteriota</taxon>
        <taxon>Stenosarchaea group</taxon>
        <taxon>Halobacteria</taxon>
        <taxon>Halobacteriales</taxon>
        <taxon>Haloferacaceae</taxon>
        <taxon>Haloplanus</taxon>
    </lineage>
</organism>
<dbReference type="Gene3D" id="3.40.50.300">
    <property type="entry name" value="P-loop containing nucleotide triphosphate hydrolases"/>
    <property type="match status" value="2"/>
</dbReference>
<keyword evidence="7" id="KW-0614">Plasmid</keyword>
<accession>A0A345EIF2</accession>
<dbReference type="InterPro" id="IPR001650">
    <property type="entry name" value="Helicase_C-like"/>
</dbReference>
<gene>
    <name evidence="7" type="ORF">DU484_18885</name>
</gene>
<evidence type="ECO:0000313" key="7">
    <source>
        <dbReference type="EMBL" id="AXG11974.1"/>
    </source>
</evidence>
<feature type="domain" description="Helicase C-terminal" evidence="6">
    <location>
        <begin position="390"/>
        <end position="577"/>
    </location>
</feature>
<feature type="domain" description="Helicase ATP-binding" evidence="5">
    <location>
        <begin position="165"/>
        <end position="332"/>
    </location>
</feature>
<dbReference type="PANTHER" id="PTHR47961">
    <property type="entry name" value="DNA POLYMERASE THETA, PUTATIVE (AFU_ORTHOLOGUE AFUA_1G05260)-RELATED"/>
    <property type="match status" value="1"/>
</dbReference>
<evidence type="ECO:0000259" key="5">
    <source>
        <dbReference type="PROSITE" id="PS51192"/>
    </source>
</evidence>
<dbReference type="GO" id="GO:0003676">
    <property type="term" value="F:nucleic acid binding"/>
    <property type="evidence" value="ECO:0007669"/>
    <property type="project" value="InterPro"/>
</dbReference>
<evidence type="ECO:0000256" key="1">
    <source>
        <dbReference type="ARBA" id="ARBA00022741"/>
    </source>
</evidence>
<dbReference type="GO" id="GO:0016787">
    <property type="term" value="F:hydrolase activity"/>
    <property type="evidence" value="ECO:0007669"/>
    <property type="project" value="UniProtKB-KW"/>
</dbReference>
<dbReference type="PROSITE" id="PS51194">
    <property type="entry name" value="HELICASE_CTER"/>
    <property type="match status" value="1"/>
</dbReference>
<evidence type="ECO:0000259" key="6">
    <source>
        <dbReference type="PROSITE" id="PS51194"/>
    </source>
</evidence>
<keyword evidence="2" id="KW-0378">Hydrolase</keyword>
<dbReference type="InterPro" id="IPR050474">
    <property type="entry name" value="Hel308_SKI2-like"/>
</dbReference>
<sequence length="862" mass="97826">MSTYNNASDLDFFNDCLDDLTVELVKDDLDVETHGQTLGDFGQGGEVGSVDEAELKKCAWVASLLASSGDDEHRRKALAFSILSYTRFEETSQEDIYRRYLYIILSRLGNLPAFKNVDPTETGATFKDQLVNSVDSVLGLELETTKQEFDIELGPTLSRFQRDIYEHLIQGRDVAISGPTSSGKSFILKKYIEHKIQSEGEFEGIYVVPTRALISEVSRELSEIDGISIRNGAHFDESEENKDDEENTFLVVTPERCRKLINPQVRSEINPGLVFFDEVQNIEDESRGVLFEGIVKSLNEFYPDSQIVAAGPYLENPRDTLESLTNNDVAEVQTAFTPVLQLRVSLQFQKGHNRDISAKIHSPSGEKKQISVPEPDELSFSKVKNNKTKSLPDILNRFAGNSKTLVYSGQKNYAEDRANLIAENHEQQTLSPEVEELKQFLSRSIHSEYSLIECLERGVAFHHGNVPKVAREAIENIYSNTGDLHTIVTTPTLLQGVNLPAEKIFLVGAKRGNKDLTDFEFNNLIGRVGRISTKLYGAIYCVETEEDEWADEKLGGVQEKKINPATSKAVDKSEKLIDALKKRDLTEVEDSAIRYTAILLRGRYLKQDKSVEAYLESKDMDSEDRAEVHRALQDTLSGVDVPEELLRKNPTLDPVNLSELYNSVKQDPNKWIISDDRFDDIYSNLLSVAQRLNYIFKFTRDGDRVTPNHTETECPELKPIIVYAAKWLRGQSYQDLIQNRQDYLKERDRSETIDESIREVMDIVDRDISFYLVKYFGALTTILEDIVNEDDISNWILQLDQMLDMGSMKISEIKLMSEGVDRSVAVDLGLPMGIDDPVEYLRQNRGLIPPFYERHLENQDIL</sequence>
<keyword evidence="3 7" id="KW-0347">Helicase</keyword>
<evidence type="ECO:0000256" key="3">
    <source>
        <dbReference type="ARBA" id="ARBA00022806"/>
    </source>
</evidence>
<dbReference type="RefSeq" id="WP_114606879.1">
    <property type="nucleotide sequence ID" value="NZ_CP031149.1"/>
</dbReference>
<proteinExistence type="predicted"/>
<dbReference type="GO" id="GO:0005524">
    <property type="term" value="F:ATP binding"/>
    <property type="evidence" value="ECO:0007669"/>
    <property type="project" value="UniProtKB-KW"/>
</dbReference>
<dbReference type="KEGG" id="haq:DU484_18885"/>
<dbReference type="EMBL" id="CP031149">
    <property type="protein sequence ID" value="AXG11974.1"/>
    <property type="molecule type" value="Genomic_DNA"/>
</dbReference>
<dbReference type="PANTHER" id="PTHR47961:SF6">
    <property type="entry name" value="DNA-DIRECTED DNA POLYMERASE"/>
    <property type="match status" value="1"/>
</dbReference>
<evidence type="ECO:0000256" key="2">
    <source>
        <dbReference type="ARBA" id="ARBA00022801"/>
    </source>
</evidence>
<dbReference type="InterPro" id="IPR011545">
    <property type="entry name" value="DEAD/DEAH_box_helicase_dom"/>
</dbReference>
<dbReference type="GO" id="GO:0140097">
    <property type="term" value="F:catalytic activity, acting on DNA"/>
    <property type="evidence" value="ECO:0007669"/>
    <property type="project" value="UniProtKB-ARBA"/>
</dbReference>
<dbReference type="Proteomes" id="UP000252985">
    <property type="component" value="Plasmid pCBA1112-02"/>
</dbReference>
<reference evidence="7 8" key="1">
    <citation type="submission" date="2018-07" db="EMBL/GenBank/DDBJ databases">
        <title>Genome sequences of Haloplanus sp. CBA1112.</title>
        <authorList>
            <person name="Kim Y.B."/>
            <person name="Roh S.W."/>
        </authorList>
    </citation>
    <scope>NUCLEOTIDE SEQUENCE [LARGE SCALE GENOMIC DNA]</scope>
    <source>
        <strain evidence="7 8">CBA1112</strain>
        <plasmid evidence="8">pcba1112-02</plasmid>
    </source>
</reference>
<dbReference type="InterPro" id="IPR027417">
    <property type="entry name" value="P-loop_NTPase"/>
</dbReference>
<geneLocation type="plasmid" evidence="8">
    <name>pcba1112-02</name>
</geneLocation>
<dbReference type="AlphaFoldDB" id="A0A345EIF2"/>
<dbReference type="InterPro" id="IPR014001">
    <property type="entry name" value="Helicase_ATP-bd"/>
</dbReference>
<name>A0A345EIF2_9EURY</name>